<dbReference type="AlphaFoldDB" id="F0T2R8"/>
<organism evidence="1 2">
    <name type="scientific">Syntrophobotulus glycolicus (strain DSM 8271 / FlGlyR)</name>
    <dbReference type="NCBI Taxonomy" id="645991"/>
    <lineage>
        <taxon>Bacteria</taxon>
        <taxon>Bacillati</taxon>
        <taxon>Bacillota</taxon>
        <taxon>Clostridia</taxon>
        <taxon>Eubacteriales</taxon>
        <taxon>Desulfitobacteriaceae</taxon>
        <taxon>Syntrophobotulus</taxon>
    </lineage>
</organism>
<gene>
    <name evidence="1" type="ordered locus">Sgly_2178</name>
</gene>
<dbReference type="eggNOG" id="ENOG5032ZR4">
    <property type="taxonomic scope" value="Bacteria"/>
</dbReference>
<keyword evidence="2" id="KW-1185">Reference proteome</keyword>
<sequence length="90" mass="10392">MCEIKNLTELLVRKALDEYMEHNELPCKCEKCRADIITYALNRLPPKYFSTRRGEIIKNAESQLLYDKTRILTELVAGITLVAANPAHER</sequence>
<evidence type="ECO:0000313" key="1">
    <source>
        <dbReference type="EMBL" id="ADY56467.1"/>
    </source>
</evidence>
<evidence type="ECO:0000313" key="2">
    <source>
        <dbReference type="Proteomes" id="UP000007488"/>
    </source>
</evidence>
<accession>F0T2R8</accession>
<dbReference type="STRING" id="645991.Sgly_2178"/>
<proteinExistence type="predicted"/>
<dbReference type="Pfam" id="PF10719">
    <property type="entry name" value="ComFB"/>
    <property type="match status" value="1"/>
</dbReference>
<reference evidence="1 2" key="1">
    <citation type="journal article" date="2011" name="Stand. Genomic Sci.">
        <title>Complete genome sequence of Syntrophobotulus glycolicus type strain (FlGlyR).</title>
        <authorList>
            <person name="Han C."/>
            <person name="Mwirichia R."/>
            <person name="Chertkov O."/>
            <person name="Held B."/>
            <person name="Lapidus A."/>
            <person name="Nolan M."/>
            <person name="Lucas S."/>
            <person name="Hammon N."/>
            <person name="Deshpande S."/>
            <person name="Cheng J.F."/>
            <person name="Tapia R."/>
            <person name="Goodwin L."/>
            <person name="Pitluck S."/>
            <person name="Huntemann M."/>
            <person name="Liolios K."/>
            <person name="Ivanova N."/>
            <person name="Pagani I."/>
            <person name="Mavromatis K."/>
            <person name="Ovchinikova G."/>
            <person name="Pati A."/>
            <person name="Chen A."/>
            <person name="Palaniappan K."/>
            <person name="Land M."/>
            <person name="Hauser L."/>
            <person name="Brambilla E.M."/>
            <person name="Rohde M."/>
            <person name="Spring S."/>
            <person name="Sikorski J."/>
            <person name="Goker M."/>
            <person name="Woyke T."/>
            <person name="Bristow J."/>
            <person name="Eisen J.A."/>
            <person name="Markowitz V."/>
            <person name="Hugenholtz P."/>
            <person name="Kyrpides N.C."/>
            <person name="Klenk H.P."/>
            <person name="Detter J.C."/>
        </authorList>
    </citation>
    <scope>NUCLEOTIDE SEQUENCE [LARGE SCALE GENOMIC DNA]</scope>
    <source>
        <strain evidence="2">DSM 8271 / FlGlyR</strain>
    </source>
</reference>
<reference evidence="2" key="2">
    <citation type="submission" date="2011-02" db="EMBL/GenBank/DDBJ databases">
        <title>The complete genome of Syntrophobotulus glycolicus DSM 8271.</title>
        <authorList>
            <person name="Lucas S."/>
            <person name="Copeland A."/>
            <person name="Lapidus A."/>
            <person name="Bruce D."/>
            <person name="Goodwin L."/>
            <person name="Pitluck S."/>
            <person name="Kyrpides N."/>
            <person name="Mavromatis K."/>
            <person name="Pagani I."/>
            <person name="Ivanova N."/>
            <person name="Mikhailova N."/>
            <person name="Chertkov O."/>
            <person name="Held B."/>
            <person name="Detter J.C."/>
            <person name="Tapia R."/>
            <person name="Han C."/>
            <person name="Land M."/>
            <person name="Hauser L."/>
            <person name="Markowitz V."/>
            <person name="Cheng J.-F."/>
            <person name="Hugenholtz P."/>
            <person name="Woyke T."/>
            <person name="Wu D."/>
            <person name="Spring S."/>
            <person name="Schroeder M."/>
            <person name="Brambilla E."/>
            <person name="Klenk H.-P."/>
            <person name="Eisen J.A."/>
        </authorList>
    </citation>
    <scope>NUCLEOTIDE SEQUENCE [LARGE SCALE GENOMIC DNA]</scope>
    <source>
        <strain evidence="2">DSM 8271 / FlGlyR</strain>
    </source>
</reference>
<dbReference type="RefSeq" id="WP_013625334.1">
    <property type="nucleotide sequence ID" value="NC_015172.1"/>
</dbReference>
<protein>
    <submittedName>
        <fullName evidence="1">Late competence development protein ComFB</fullName>
    </submittedName>
</protein>
<dbReference type="EMBL" id="CP002547">
    <property type="protein sequence ID" value="ADY56467.1"/>
    <property type="molecule type" value="Genomic_DNA"/>
</dbReference>
<dbReference type="OrthoDB" id="5616024at2"/>
<dbReference type="InterPro" id="IPR019657">
    <property type="entry name" value="ComFB"/>
</dbReference>
<name>F0T2R8_SYNGF</name>
<dbReference type="HOGENOM" id="CLU_170941_0_0_9"/>
<dbReference type="KEGG" id="sgy:Sgly_2178"/>
<dbReference type="Proteomes" id="UP000007488">
    <property type="component" value="Chromosome"/>
</dbReference>